<dbReference type="Gene3D" id="1.10.10.10">
    <property type="entry name" value="Winged helix-like DNA-binding domain superfamily/Winged helix DNA-binding domain"/>
    <property type="match status" value="1"/>
</dbReference>
<keyword evidence="2" id="KW-0804">Transcription</keyword>
<comment type="caution">
    <text evidence="4">The sequence shown here is derived from an EMBL/GenBank/DDBJ whole genome shotgun (WGS) entry which is preliminary data.</text>
</comment>
<reference evidence="4" key="1">
    <citation type="submission" date="2021-01" db="EMBL/GenBank/DDBJ databases">
        <title>Genomic Encyclopedia of Type Strains, Phase IV (KMG-IV): sequencing the most valuable type-strain genomes for metagenomic binning, comparative biology and taxonomic classification.</title>
        <authorList>
            <person name="Goeker M."/>
        </authorList>
    </citation>
    <scope>NUCLEOTIDE SEQUENCE</scope>
    <source>
        <strain evidence="4">DSM 25523</strain>
    </source>
</reference>
<name>A0A938XVE0_9BACL</name>
<dbReference type="Proteomes" id="UP000717624">
    <property type="component" value="Unassembled WGS sequence"/>
</dbReference>
<evidence type="ECO:0000313" key="4">
    <source>
        <dbReference type="EMBL" id="MBM7588671.1"/>
    </source>
</evidence>
<dbReference type="InterPro" id="IPR036388">
    <property type="entry name" value="WH-like_DNA-bd_sf"/>
</dbReference>
<organism evidence="4 5">
    <name type="scientific">Brevibacillus fulvus</name>
    <dbReference type="NCBI Taxonomy" id="1125967"/>
    <lineage>
        <taxon>Bacteria</taxon>
        <taxon>Bacillati</taxon>
        <taxon>Bacillota</taxon>
        <taxon>Bacilli</taxon>
        <taxon>Bacillales</taxon>
        <taxon>Paenibacillaceae</taxon>
        <taxon>Brevibacillus</taxon>
    </lineage>
</organism>
<dbReference type="InterPro" id="IPR016032">
    <property type="entry name" value="Sig_transdc_resp-reg_C-effctor"/>
</dbReference>
<dbReference type="GO" id="GO:0003677">
    <property type="term" value="F:DNA binding"/>
    <property type="evidence" value="ECO:0007669"/>
    <property type="project" value="InterPro"/>
</dbReference>
<dbReference type="InterPro" id="IPR029491">
    <property type="entry name" value="Helicase_HTH"/>
</dbReference>
<accession>A0A938XVE0</accession>
<proteinExistence type="predicted"/>
<evidence type="ECO:0000259" key="3">
    <source>
        <dbReference type="Pfam" id="PF14493"/>
    </source>
</evidence>
<keyword evidence="5" id="KW-1185">Reference proteome</keyword>
<dbReference type="EMBL" id="JAFBEB010000001">
    <property type="protein sequence ID" value="MBM7588671.1"/>
    <property type="molecule type" value="Genomic_DNA"/>
</dbReference>
<dbReference type="RefSeq" id="WP_204516406.1">
    <property type="nucleotide sequence ID" value="NZ_BAABIN010000009.1"/>
</dbReference>
<gene>
    <name evidence="4" type="ORF">JOD01_000257</name>
</gene>
<sequence>MSNPILHEREFMKTLLLNGLLPLEKQRTVQSLYYILRGRKGNQTVQDVYLFRLHPYYRLFPKFSREYWEEIIASLKAQRLLQLEADDRAKTKPTFLLTAAGKQFLREGVEQYQLDNWLEPIRRVAANEQLQSQWLKLHLLVQTVSQLLHRDIAFYPVVQQRSIQQWVKEQLGVPSERERWMNELVGELELLLQAFPERLQQLVVRQFSGAGQTGSTLPQLARQWQEPPSFLWVKLLHCLAVMAERIQAEQGENFPLLHRLFTADQRTSRQLSDSAAHTWRLLRQNLSIAEIARQRRLSPNTVEDHLVEIALLYPDWDISPYISDREQREIQTLSSRLQTRRLRLLKNHLQDKYSYLQIRLALARQKGAVYDD</sequence>
<evidence type="ECO:0000313" key="5">
    <source>
        <dbReference type="Proteomes" id="UP000717624"/>
    </source>
</evidence>
<feature type="domain" description="Helicase Helix-turn-helix" evidence="3">
    <location>
        <begin position="274"/>
        <end position="362"/>
    </location>
</feature>
<protein>
    <submittedName>
        <fullName evidence="4">Uncharacterized protein YpbB</fullName>
    </submittedName>
</protein>
<evidence type="ECO:0000256" key="2">
    <source>
        <dbReference type="ARBA" id="ARBA00023163"/>
    </source>
</evidence>
<evidence type="ECO:0000256" key="1">
    <source>
        <dbReference type="ARBA" id="ARBA00023015"/>
    </source>
</evidence>
<keyword evidence="1" id="KW-0805">Transcription regulation</keyword>
<dbReference type="GO" id="GO:0006355">
    <property type="term" value="P:regulation of DNA-templated transcription"/>
    <property type="evidence" value="ECO:0007669"/>
    <property type="project" value="InterPro"/>
</dbReference>
<dbReference type="Pfam" id="PF14493">
    <property type="entry name" value="HTH_40"/>
    <property type="match status" value="1"/>
</dbReference>
<dbReference type="AlphaFoldDB" id="A0A938XVE0"/>
<dbReference type="SUPFAM" id="SSF46894">
    <property type="entry name" value="C-terminal effector domain of the bipartite response regulators"/>
    <property type="match status" value="1"/>
</dbReference>